<sequence length="434" mass="45362">MPHSTLWPSSNRTDSIARARRAMRRGMAACIVAAAVTGLTAGSAQAQSIVTLGDKDGPSSRDNAGSCGSAARYHDALAAIADTEYNAIKTARQNAGNPDPALPGRLVFAPIVLPKTTDERRALMRAAELARSRNRPNWMTSRDARWVIGEVSDELGRYLRQKETAYLCGGVPNYLATMHRYLARAGSDTGAITRLEIVAAATASHQIIATLGDLRPVPLPTAAPAARGQAIGDDLRPAMGIVERPAAAPTDTSVTNDPNTVDETDATVTGGTSAPHPSADDPAATTTIPADPDLPALTPPKPIALMTDAERLAALDRLVEAVRQNGALAGDAAIGDTPNAAVANDAAAASRDEAESRPVIARLKALRPLVYGARPAIGDLRVRRELIQSFSTIEIVDYLAHRPSDDANSVPAAINRTLDAIAAAHAANCGCRGN</sequence>
<dbReference type="RefSeq" id="WP_207256238.1">
    <property type="nucleotide sequence ID" value="NZ_JAFMPP010000002.1"/>
</dbReference>
<evidence type="ECO:0008006" key="5">
    <source>
        <dbReference type="Google" id="ProtNLM"/>
    </source>
</evidence>
<protein>
    <recommendedName>
        <fullName evidence="5">Secreted protein</fullName>
    </recommendedName>
</protein>
<evidence type="ECO:0000313" key="3">
    <source>
        <dbReference type="EMBL" id="MBO0661569.1"/>
    </source>
</evidence>
<accession>A0A939FVF0</accession>
<dbReference type="AlphaFoldDB" id="A0A939FVF0"/>
<name>A0A939FVF0_9HYPH</name>
<feature type="region of interest" description="Disordered" evidence="1">
    <location>
        <begin position="245"/>
        <end position="301"/>
    </location>
</feature>
<reference evidence="3" key="1">
    <citation type="submission" date="2021-03" db="EMBL/GenBank/DDBJ databases">
        <title>Whole genome sequence of Jiella sp. CQZ9-1.</title>
        <authorList>
            <person name="Tuo L."/>
        </authorList>
    </citation>
    <scope>NUCLEOTIDE SEQUENCE</scope>
    <source>
        <strain evidence="3">CQZ9-1</strain>
    </source>
</reference>
<feature type="chain" id="PRO_5037520301" description="Secreted protein" evidence="2">
    <location>
        <begin position="47"/>
        <end position="434"/>
    </location>
</feature>
<keyword evidence="2" id="KW-0732">Signal</keyword>
<proteinExistence type="predicted"/>
<gene>
    <name evidence="3" type="ORF">J1C48_03175</name>
</gene>
<keyword evidence="4" id="KW-1185">Reference proteome</keyword>
<feature type="compositionally biased region" description="Polar residues" evidence="1">
    <location>
        <begin position="250"/>
        <end position="259"/>
    </location>
</feature>
<evidence type="ECO:0000313" key="4">
    <source>
        <dbReference type="Proteomes" id="UP000664122"/>
    </source>
</evidence>
<organism evidence="3 4">
    <name type="scientific">Jiella flava</name>
    <dbReference type="NCBI Taxonomy" id="2816857"/>
    <lineage>
        <taxon>Bacteria</taxon>
        <taxon>Pseudomonadati</taxon>
        <taxon>Pseudomonadota</taxon>
        <taxon>Alphaproteobacteria</taxon>
        <taxon>Hyphomicrobiales</taxon>
        <taxon>Aurantimonadaceae</taxon>
        <taxon>Jiella</taxon>
    </lineage>
</organism>
<evidence type="ECO:0000256" key="1">
    <source>
        <dbReference type="SAM" id="MobiDB-lite"/>
    </source>
</evidence>
<feature type="signal peptide" evidence="2">
    <location>
        <begin position="1"/>
        <end position="46"/>
    </location>
</feature>
<comment type="caution">
    <text evidence="3">The sequence shown here is derived from an EMBL/GenBank/DDBJ whole genome shotgun (WGS) entry which is preliminary data.</text>
</comment>
<dbReference type="Proteomes" id="UP000664122">
    <property type="component" value="Unassembled WGS sequence"/>
</dbReference>
<dbReference type="EMBL" id="JAFMPP010000002">
    <property type="protein sequence ID" value="MBO0661569.1"/>
    <property type="molecule type" value="Genomic_DNA"/>
</dbReference>
<evidence type="ECO:0000256" key="2">
    <source>
        <dbReference type="SAM" id="SignalP"/>
    </source>
</evidence>
<feature type="compositionally biased region" description="Low complexity" evidence="1">
    <location>
        <begin position="272"/>
        <end position="296"/>
    </location>
</feature>